<dbReference type="AlphaFoldDB" id="A0A0N1HRX8"/>
<dbReference type="PROSITE" id="PS51840">
    <property type="entry name" value="C2_NT"/>
    <property type="match status" value="1"/>
</dbReference>
<dbReference type="InterPro" id="IPR039931">
    <property type="entry name" value="EEIG1/2-like"/>
</dbReference>
<sequence>MQAFVNKGRKPKFDCTLRIIDLTNIPLVAGTAYVKWHLSSSSAAEHRGRTDKASIHDHKAVWDFQKDLAIRMTIEKTQMLQECDIHFEIVQEYSQGGRGGRVTLGNVKLNLAEYTQVHELAVEQRDPQDESEDGAIVRRYLLQDSKINSTLKIGIKMKQTEGDTNFIAPPLKSAMVMSGIAGVLSTEAGEGDDMPSITSKTRELSEMQDLYRRTLAATWACQAGEMAPDKLIEDIFAGGDGGHKEHHHHHHHRNNHQSNRSNHPMHTYNRDESMGSSSSDADSRRTVTPRHLTPEMARHAPYGHHRRHGSGSGATSTNLSQSSTISGRSSLDQQIQQSHKEMRNKKQTAENDITEFDLRDDLRSWQVQVR</sequence>
<protein>
    <recommendedName>
        <fullName evidence="2">C2 NT-type domain-containing protein</fullName>
    </recommendedName>
</protein>
<dbReference type="RefSeq" id="XP_017998679.1">
    <property type="nucleotide sequence ID" value="XM_018146173.1"/>
</dbReference>
<evidence type="ECO:0000313" key="3">
    <source>
        <dbReference type="EMBL" id="KPI38716.1"/>
    </source>
</evidence>
<dbReference type="EMBL" id="LFJN01000017">
    <property type="protein sequence ID" value="KPI38716.1"/>
    <property type="molecule type" value="Genomic_DNA"/>
</dbReference>
<dbReference type="OrthoDB" id="3365224at2759"/>
<evidence type="ECO:0000313" key="4">
    <source>
        <dbReference type="Proteomes" id="UP000038010"/>
    </source>
</evidence>
<dbReference type="Proteomes" id="UP000038010">
    <property type="component" value="Unassembled WGS sequence"/>
</dbReference>
<reference evidence="3 4" key="1">
    <citation type="submission" date="2015-06" db="EMBL/GenBank/DDBJ databases">
        <title>Draft genome of the ant-associated black yeast Phialophora attae CBS 131958.</title>
        <authorList>
            <person name="Moreno L.F."/>
            <person name="Stielow B.J."/>
            <person name="de Hoog S."/>
            <person name="Vicente V.A."/>
            <person name="Weiss V.A."/>
            <person name="de Vries M."/>
            <person name="Cruz L.M."/>
            <person name="Souza E.M."/>
        </authorList>
    </citation>
    <scope>NUCLEOTIDE SEQUENCE [LARGE SCALE GENOMIC DNA]</scope>
    <source>
        <strain evidence="3 4">CBS 131958</strain>
    </source>
</reference>
<name>A0A0N1HRX8_9EURO</name>
<comment type="caution">
    <text evidence="3">The sequence shown here is derived from an EMBL/GenBank/DDBJ whole genome shotgun (WGS) entry which is preliminary data.</text>
</comment>
<evidence type="ECO:0000259" key="2">
    <source>
        <dbReference type="PROSITE" id="PS51840"/>
    </source>
</evidence>
<dbReference type="GeneID" id="28738053"/>
<keyword evidence="4" id="KW-1185">Reference proteome</keyword>
<dbReference type="Pfam" id="PF10358">
    <property type="entry name" value="NT-C2"/>
    <property type="match status" value="1"/>
</dbReference>
<feature type="compositionally biased region" description="Polar residues" evidence="1">
    <location>
        <begin position="314"/>
        <end position="337"/>
    </location>
</feature>
<evidence type="ECO:0000256" key="1">
    <source>
        <dbReference type="SAM" id="MobiDB-lite"/>
    </source>
</evidence>
<dbReference type="PANTHER" id="PTHR21456">
    <property type="entry name" value="FAMILY WITH SEQUENCE SIMILARITY 102"/>
    <property type="match status" value="1"/>
</dbReference>
<dbReference type="InterPro" id="IPR019448">
    <property type="entry name" value="NT-C2"/>
</dbReference>
<accession>A0A0N1HRX8</accession>
<proteinExistence type="predicted"/>
<dbReference type="PANTHER" id="PTHR21456:SF1">
    <property type="entry name" value="C2 NT-TYPE DOMAIN-CONTAINING PROTEIN"/>
    <property type="match status" value="1"/>
</dbReference>
<feature type="region of interest" description="Disordered" evidence="1">
    <location>
        <begin position="235"/>
        <end position="352"/>
    </location>
</feature>
<feature type="compositionally biased region" description="Basic residues" evidence="1">
    <location>
        <begin position="244"/>
        <end position="255"/>
    </location>
</feature>
<gene>
    <name evidence="3" type="ORF">AB675_5924</name>
</gene>
<feature type="domain" description="C2 NT-type" evidence="2">
    <location>
        <begin position="3"/>
        <end position="159"/>
    </location>
</feature>
<dbReference type="VEuPathDB" id="FungiDB:AB675_5924"/>
<organism evidence="3 4">
    <name type="scientific">Cyphellophora attinorum</name>
    <dbReference type="NCBI Taxonomy" id="1664694"/>
    <lineage>
        <taxon>Eukaryota</taxon>
        <taxon>Fungi</taxon>
        <taxon>Dikarya</taxon>
        <taxon>Ascomycota</taxon>
        <taxon>Pezizomycotina</taxon>
        <taxon>Eurotiomycetes</taxon>
        <taxon>Chaetothyriomycetidae</taxon>
        <taxon>Chaetothyriales</taxon>
        <taxon>Cyphellophoraceae</taxon>
        <taxon>Cyphellophora</taxon>
    </lineage>
</organism>
<dbReference type="STRING" id="1664694.A0A0N1HRX8"/>